<reference evidence="2 3" key="1">
    <citation type="submission" date="2021-04" db="EMBL/GenBank/DDBJ databases">
        <authorList>
            <person name="Ivanova A."/>
        </authorList>
    </citation>
    <scope>NUCLEOTIDE SEQUENCE [LARGE SCALE GENOMIC DNA]</scope>
    <source>
        <strain evidence="2 3">G18</strain>
    </source>
</reference>
<keyword evidence="1" id="KW-0472">Membrane</keyword>
<sequence>MAQIALLAVAVGMLFVGVQGLRGVPDSNGKKTSPAVAIVCLLLAAGLVVFALLVLPNLF</sequence>
<gene>
    <name evidence="2" type="ORF">J8F10_22035</name>
</gene>
<evidence type="ECO:0008006" key="4">
    <source>
        <dbReference type="Google" id="ProtNLM"/>
    </source>
</evidence>
<keyword evidence="1" id="KW-0812">Transmembrane</keyword>
<keyword evidence="1" id="KW-1133">Transmembrane helix</keyword>
<evidence type="ECO:0000256" key="1">
    <source>
        <dbReference type="SAM" id="Phobius"/>
    </source>
</evidence>
<protein>
    <recommendedName>
        <fullName evidence="4">DUF2970 domain-containing protein</fullName>
    </recommendedName>
</protein>
<organism evidence="2 3">
    <name type="scientific">Gemmata palustris</name>
    <dbReference type="NCBI Taxonomy" id="2822762"/>
    <lineage>
        <taxon>Bacteria</taxon>
        <taxon>Pseudomonadati</taxon>
        <taxon>Planctomycetota</taxon>
        <taxon>Planctomycetia</taxon>
        <taxon>Gemmatales</taxon>
        <taxon>Gemmataceae</taxon>
        <taxon>Gemmata</taxon>
    </lineage>
</organism>
<evidence type="ECO:0000313" key="3">
    <source>
        <dbReference type="Proteomes" id="UP000676565"/>
    </source>
</evidence>
<dbReference type="Proteomes" id="UP000676565">
    <property type="component" value="Unassembled WGS sequence"/>
</dbReference>
<evidence type="ECO:0000313" key="2">
    <source>
        <dbReference type="EMBL" id="MBP3957943.1"/>
    </source>
</evidence>
<dbReference type="RefSeq" id="WP_210657479.1">
    <property type="nucleotide sequence ID" value="NZ_JAGKQQ010000001.1"/>
</dbReference>
<feature type="transmembrane region" description="Helical" evidence="1">
    <location>
        <begin position="36"/>
        <end position="55"/>
    </location>
</feature>
<comment type="caution">
    <text evidence="2">The sequence shown here is derived from an EMBL/GenBank/DDBJ whole genome shotgun (WGS) entry which is preliminary data.</text>
</comment>
<name>A0ABS5BYI7_9BACT</name>
<accession>A0ABS5BYI7</accession>
<proteinExistence type="predicted"/>
<keyword evidence="3" id="KW-1185">Reference proteome</keyword>
<dbReference type="EMBL" id="JAGKQQ010000001">
    <property type="protein sequence ID" value="MBP3957943.1"/>
    <property type="molecule type" value="Genomic_DNA"/>
</dbReference>